<evidence type="ECO:0000256" key="1">
    <source>
        <dbReference type="SAM" id="Phobius"/>
    </source>
</evidence>
<dbReference type="EMBL" id="CP013187">
    <property type="protein sequence ID" value="ALO42209.1"/>
    <property type="molecule type" value="Genomic_DNA"/>
</dbReference>
<protein>
    <submittedName>
        <fullName evidence="2">Uncharacterized protein</fullName>
    </submittedName>
</protein>
<gene>
    <name evidence="2" type="ORF">PP2015_1707</name>
</gene>
<dbReference type="AlphaFoldDB" id="A0A0S2K1T5"/>
<evidence type="ECO:0000313" key="2">
    <source>
        <dbReference type="EMBL" id="ALO42209.1"/>
    </source>
</evidence>
<proteinExistence type="predicted"/>
<dbReference type="PATRIC" id="fig|161398.10.peg.1732"/>
<organism evidence="2 3">
    <name type="scientific">Pseudoalteromonas phenolica</name>
    <dbReference type="NCBI Taxonomy" id="161398"/>
    <lineage>
        <taxon>Bacteria</taxon>
        <taxon>Pseudomonadati</taxon>
        <taxon>Pseudomonadota</taxon>
        <taxon>Gammaproteobacteria</taxon>
        <taxon>Alteromonadales</taxon>
        <taxon>Pseudoalteromonadaceae</taxon>
        <taxon>Pseudoalteromonas</taxon>
    </lineage>
</organism>
<keyword evidence="1" id="KW-0812">Transmembrane</keyword>
<evidence type="ECO:0000313" key="3">
    <source>
        <dbReference type="Proteomes" id="UP000061457"/>
    </source>
</evidence>
<accession>A0A0S2K1T5</accession>
<dbReference type="Proteomes" id="UP000061457">
    <property type="component" value="Chromosome I"/>
</dbReference>
<name>A0A0S2K1T5_9GAMM</name>
<reference evidence="2 3" key="1">
    <citation type="submission" date="2015-11" db="EMBL/GenBank/DDBJ databases">
        <authorList>
            <person name="Zhang Y."/>
            <person name="Guo Z."/>
        </authorList>
    </citation>
    <scope>NUCLEOTIDE SEQUENCE [LARGE SCALE GENOMIC DNA]</scope>
    <source>
        <strain evidence="2 3">KCTC 12086</strain>
    </source>
</reference>
<dbReference type="KEGG" id="pphe:PP2015_1707"/>
<feature type="transmembrane region" description="Helical" evidence="1">
    <location>
        <begin position="15"/>
        <end position="34"/>
    </location>
</feature>
<sequence length="54" mass="6516">MIEYYSGVVYNSNKFLFYLLTSHTDKLIFLYTEIYKKRGKITYRVLVLTKINVN</sequence>
<keyword evidence="3" id="KW-1185">Reference proteome</keyword>
<keyword evidence="1" id="KW-0472">Membrane</keyword>
<keyword evidence="1" id="KW-1133">Transmembrane helix</keyword>